<proteinExistence type="predicted"/>
<reference evidence="1" key="1">
    <citation type="journal article" date="2021" name="Proc. Natl. Acad. Sci. U.S.A.">
        <title>A Catalog of Tens of Thousands of Viruses from Human Metagenomes Reveals Hidden Associations with Chronic Diseases.</title>
        <authorList>
            <person name="Tisza M.J."/>
            <person name="Buck C.B."/>
        </authorList>
    </citation>
    <scope>NUCLEOTIDE SEQUENCE</scope>
    <source>
        <strain evidence="1">CtOZu12</strain>
    </source>
</reference>
<organism evidence="1">
    <name type="scientific">Bacteriophage sp</name>
    <dbReference type="NCBI Taxonomy" id="38018"/>
    <lineage>
        <taxon>Viruses</taxon>
    </lineage>
</organism>
<protein>
    <submittedName>
        <fullName evidence="1">Uncharacterized protein</fullName>
    </submittedName>
</protein>
<sequence>MSIFGDILLREENAIPFYVLKKILERPVVKPRFRLSVLTPDEQI</sequence>
<evidence type="ECO:0000313" key="1">
    <source>
        <dbReference type="EMBL" id="DAD55757.1"/>
    </source>
</evidence>
<accession>A0A8D9PEI2</accession>
<dbReference type="EMBL" id="BK029940">
    <property type="protein sequence ID" value="DAD55757.1"/>
    <property type="molecule type" value="Genomic_DNA"/>
</dbReference>
<name>A0A8D9PEI2_9VIRU</name>